<dbReference type="Gene3D" id="1.10.10.10">
    <property type="entry name" value="Winged helix-like DNA-binding domain superfamily/Winged helix DNA-binding domain"/>
    <property type="match status" value="1"/>
</dbReference>
<dbReference type="Proteomes" id="UP000516134">
    <property type="component" value="Plasmid p_unnamed1"/>
</dbReference>
<proteinExistence type="inferred from homology"/>
<keyword evidence="5" id="KW-0614">Plasmid</keyword>
<accession>A0ABX6T487</accession>
<sequence>MRKGDNPGGAQALGPIPPQVLNLARCEREVAVVIYLEGGMTAKLLEARLPRKISNSALRAMLQRLCTKGILRRHKIDGSHSSTDRRIPYVYTPAITPELVRIRALQQVARDYFGGSLLRVAEEAAKASKVGAEAHQLEDGLNIAA</sequence>
<evidence type="ECO:0000256" key="2">
    <source>
        <dbReference type="ARBA" id="ARBA00023015"/>
    </source>
</evidence>
<organism evidence="5 6">
    <name type="scientific">Sphingomonas daechungensis</name>
    <dbReference type="NCBI Taxonomy" id="1176646"/>
    <lineage>
        <taxon>Bacteria</taxon>
        <taxon>Pseudomonadati</taxon>
        <taxon>Pseudomonadota</taxon>
        <taxon>Alphaproteobacteria</taxon>
        <taxon>Sphingomonadales</taxon>
        <taxon>Sphingomonadaceae</taxon>
        <taxon>Sphingomonas</taxon>
    </lineage>
</organism>
<evidence type="ECO:0000256" key="4">
    <source>
        <dbReference type="ARBA" id="ARBA00023163"/>
    </source>
</evidence>
<comment type="similarity">
    <text evidence="1">Belongs to the BlaI transcriptional regulatory family.</text>
</comment>
<geneLocation type="plasmid" evidence="5 6">
    <name>p_unnamed1</name>
</geneLocation>
<evidence type="ECO:0000313" key="5">
    <source>
        <dbReference type="EMBL" id="QNP44612.1"/>
    </source>
</evidence>
<gene>
    <name evidence="5" type="ORF">H9L15_16155</name>
</gene>
<dbReference type="RefSeq" id="WP_187716030.1">
    <property type="nucleotide sequence ID" value="NZ_BAABJC010000001.1"/>
</dbReference>
<keyword evidence="3" id="KW-0238">DNA-binding</keyword>
<dbReference type="InterPro" id="IPR005650">
    <property type="entry name" value="BlaI_family"/>
</dbReference>
<dbReference type="Pfam" id="PF03965">
    <property type="entry name" value="Penicillinase_R"/>
    <property type="match status" value="1"/>
</dbReference>
<keyword evidence="2" id="KW-0805">Transcription regulation</keyword>
<dbReference type="InterPro" id="IPR036390">
    <property type="entry name" value="WH_DNA-bd_sf"/>
</dbReference>
<name>A0ABX6T487_9SPHN</name>
<keyword evidence="6" id="KW-1185">Reference proteome</keyword>
<keyword evidence="4" id="KW-0804">Transcription</keyword>
<dbReference type="SUPFAM" id="SSF46785">
    <property type="entry name" value="Winged helix' DNA-binding domain"/>
    <property type="match status" value="1"/>
</dbReference>
<evidence type="ECO:0000256" key="1">
    <source>
        <dbReference type="ARBA" id="ARBA00011046"/>
    </source>
</evidence>
<reference evidence="5 6" key="1">
    <citation type="submission" date="2020-08" db="EMBL/GenBank/DDBJ databases">
        <title>Genome sequence of Sphingomonas daechungensis KACC 18115T.</title>
        <authorList>
            <person name="Hyun D.-W."/>
            <person name="Bae J.-W."/>
        </authorList>
    </citation>
    <scope>NUCLEOTIDE SEQUENCE [LARGE SCALE GENOMIC DNA]</scope>
    <source>
        <strain evidence="5 6">KACC 18115</strain>
        <plasmid evidence="5 6">p_unnamed1</plasmid>
    </source>
</reference>
<dbReference type="EMBL" id="CP060781">
    <property type="protein sequence ID" value="QNP44612.1"/>
    <property type="molecule type" value="Genomic_DNA"/>
</dbReference>
<protein>
    <submittedName>
        <fullName evidence="5">BlaI/MecI/CopY family transcriptional regulator</fullName>
    </submittedName>
</protein>
<dbReference type="InterPro" id="IPR036388">
    <property type="entry name" value="WH-like_DNA-bd_sf"/>
</dbReference>
<evidence type="ECO:0000256" key="3">
    <source>
        <dbReference type="ARBA" id="ARBA00023125"/>
    </source>
</evidence>
<evidence type="ECO:0000313" key="6">
    <source>
        <dbReference type="Proteomes" id="UP000516134"/>
    </source>
</evidence>